<name>A0A430I043_9CORY</name>
<feature type="compositionally biased region" description="Basic residues" evidence="1">
    <location>
        <begin position="1"/>
        <end position="10"/>
    </location>
</feature>
<evidence type="ECO:0000313" key="3">
    <source>
        <dbReference type="Proteomes" id="UP000274907"/>
    </source>
</evidence>
<sequence>MQFGFQRRRNERNTLPSRDNTTYRRSASPIQGGISQVQLSHALAAGSASFDDPNLVSTAGLVPVIYPADEAGLSARRMTGHANLPTLAQYRMIYSLMTAPTAAREL</sequence>
<feature type="compositionally biased region" description="Polar residues" evidence="1">
    <location>
        <begin position="13"/>
        <end position="30"/>
    </location>
</feature>
<evidence type="ECO:0000313" key="2">
    <source>
        <dbReference type="EMBL" id="RSZ64462.1"/>
    </source>
</evidence>
<dbReference type="OrthoDB" id="3718343at2"/>
<proteinExistence type="predicted"/>
<comment type="caution">
    <text evidence="2">The sequence shown here is derived from an EMBL/GenBank/DDBJ whole genome shotgun (WGS) entry which is preliminary data.</text>
</comment>
<keyword evidence="3" id="KW-1185">Reference proteome</keyword>
<protein>
    <submittedName>
        <fullName evidence="2">Uncharacterized protein</fullName>
    </submittedName>
</protein>
<reference evidence="2 3" key="1">
    <citation type="submission" date="2018-12" db="EMBL/GenBank/DDBJ databases">
        <title>YIM 101343 draft genome.</title>
        <authorList>
            <person name="Chen X."/>
        </authorList>
    </citation>
    <scope>NUCLEOTIDE SEQUENCE [LARGE SCALE GENOMIC DNA]</scope>
    <source>
        <strain evidence="2 3">YIM 101343</strain>
    </source>
</reference>
<evidence type="ECO:0000256" key="1">
    <source>
        <dbReference type="SAM" id="MobiDB-lite"/>
    </source>
</evidence>
<accession>A0A430I043</accession>
<dbReference type="Proteomes" id="UP000274907">
    <property type="component" value="Unassembled WGS sequence"/>
</dbReference>
<dbReference type="EMBL" id="RXHJ01000005">
    <property type="protein sequence ID" value="RSZ64462.1"/>
    <property type="molecule type" value="Genomic_DNA"/>
</dbReference>
<organism evidence="2 3">
    <name type="scientific">Corynebacterium hylobatis</name>
    <dbReference type="NCBI Taxonomy" id="1859290"/>
    <lineage>
        <taxon>Bacteria</taxon>
        <taxon>Bacillati</taxon>
        <taxon>Actinomycetota</taxon>
        <taxon>Actinomycetes</taxon>
        <taxon>Mycobacteriales</taxon>
        <taxon>Corynebacteriaceae</taxon>
        <taxon>Corynebacterium</taxon>
    </lineage>
</organism>
<feature type="region of interest" description="Disordered" evidence="1">
    <location>
        <begin position="1"/>
        <end position="30"/>
    </location>
</feature>
<gene>
    <name evidence="2" type="ORF">EAH68_05605</name>
</gene>
<dbReference type="AlphaFoldDB" id="A0A430I043"/>